<proteinExistence type="predicted"/>
<dbReference type="Gene3D" id="6.10.140.2220">
    <property type="match status" value="1"/>
</dbReference>
<evidence type="ECO:0000313" key="6">
    <source>
        <dbReference type="EMBL" id="GMT33054.1"/>
    </source>
</evidence>
<keyword evidence="2 4" id="KW-0863">Zinc-finger</keyword>
<dbReference type="Proteomes" id="UP001432322">
    <property type="component" value="Unassembled WGS sequence"/>
</dbReference>
<evidence type="ECO:0000256" key="1">
    <source>
        <dbReference type="ARBA" id="ARBA00022723"/>
    </source>
</evidence>
<dbReference type="Gene3D" id="2.170.270.10">
    <property type="entry name" value="SET domain"/>
    <property type="match status" value="1"/>
</dbReference>
<evidence type="ECO:0000313" key="7">
    <source>
        <dbReference type="Proteomes" id="UP001432322"/>
    </source>
</evidence>
<dbReference type="SUPFAM" id="SSF144232">
    <property type="entry name" value="HIT/MYND zinc finger-like"/>
    <property type="match status" value="1"/>
</dbReference>
<dbReference type="GO" id="GO:0005634">
    <property type="term" value="C:nucleus"/>
    <property type="evidence" value="ECO:0007669"/>
    <property type="project" value="TreeGrafter"/>
</dbReference>
<dbReference type="Gene3D" id="1.10.220.160">
    <property type="match status" value="1"/>
</dbReference>
<keyword evidence="1" id="KW-0479">Metal-binding</keyword>
<evidence type="ECO:0000259" key="5">
    <source>
        <dbReference type="PROSITE" id="PS50865"/>
    </source>
</evidence>
<comment type="caution">
    <text evidence="6">The sequence shown here is derived from an EMBL/GenBank/DDBJ whole genome shotgun (WGS) entry which is preliminary data.</text>
</comment>
<dbReference type="InterPro" id="IPR046341">
    <property type="entry name" value="SET_dom_sf"/>
</dbReference>
<feature type="domain" description="MYND-type" evidence="5">
    <location>
        <begin position="22"/>
        <end position="62"/>
    </location>
</feature>
<gene>
    <name evidence="6" type="ORF">PFISCL1PPCAC_24351</name>
</gene>
<dbReference type="PROSITE" id="PS50865">
    <property type="entry name" value="ZF_MYND_2"/>
    <property type="match status" value="1"/>
</dbReference>
<evidence type="ECO:0000256" key="3">
    <source>
        <dbReference type="ARBA" id="ARBA00022833"/>
    </source>
</evidence>
<evidence type="ECO:0000256" key="4">
    <source>
        <dbReference type="PROSITE-ProRule" id="PRU00134"/>
    </source>
</evidence>
<evidence type="ECO:0000256" key="2">
    <source>
        <dbReference type="ARBA" id="ARBA00022771"/>
    </source>
</evidence>
<dbReference type="PANTHER" id="PTHR12197:SF251">
    <property type="entry name" value="EG:BACR7C10.4 PROTEIN"/>
    <property type="match status" value="1"/>
</dbReference>
<keyword evidence="7" id="KW-1185">Reference proteome</keyword>
<dbReference type="Pfam" id="PF01753">
    <property type="entry name" value="zf-MYND"/>
    <property type="match status" value="1"/>
</dbReference>
<dbReference type="SUPFAM" id="SSF82199">
    <property type="entry name" value="SET domain"/>
    <property type="match status" value="1"/>
</dbReference>
<dbReference type="EMBL" id="BTSY01000006">
    <property type="protein sequence ID" value="GMT33054.1"/>
    <property type="molecule type" value="Genomic_DNA"/>
</dbReference>
<protein>
    <recommendedName>
        <fullName evidence="5">MYND-type domain-containing protein</fullName>
    </recommendedName>
</protein>
<dbReference type="InterPro" id="IPR050869">
    <property type="entry name" value="H3K4_H4K5_MeTrfase"/>
</dbReference>
<dbReference type="GO" id="GO:0008270">
    <property type="term" value="F:zinc ion binding"/>
    <property type="evidence" value="ECO:0007669"/>
    <property type="project" value="UniProtKB-KW"/>
</dbReference>
<reference evidence="6" key="1">
    <citation type="submission" date="2023-10" db="EMBL/GenBank/DDBJ databases">
        <title>Genome assembly of Pristionchus species.</title>
        <authorList>
            <person name="Yoshida K."/>
            <person name="Sommer R.J."/>
        </authorList>
    </citation>
    <scope>NUCLEOTIDE SEQUENCE</scope>
    <source>
        <strain evidence="6">RS5133</strain>
    </source>
</reference>
<dbReference type="AlphaFoldDB" id="A0AAV5WTN4"/>
<name>A0AAV5WTN4_9BILA</name>
<sequence length="436" mass="49692">ADILEETAYAAAVDNNCLDSICSCCFIEKDHSPLFRCALCKIVSYCDKDCQKYDWSIHKAECKFLRGSLPRVPSENVRLMARLLIRRRNGDSTKVTAFNGRTFNDLIHHSEKMKSYPPHFILFTAVANELKKFVSSEFMVDDEELLRYYGRMTMNAFSMSGAFHNTVGSGIFLGISALDHSCSPDAFVRFRGSFAVLRSVEKGVDYSDKLTISYLELHYTTKERRRKLKHYFFDCVCKMCMDKRKDGFARSIKCTSCEDGICLVLETTVLPCLTCKTPSQISAAEDNRLNDYVVTTLDVMEKSSPQYYGSALDVYEKHAKVLSHRNVPLASLAQRLTSHYYDRKQFDIALKLVHTFSDALRLHIPRGCPSLTISLMLATVVASYEKPITEKTRLLRKQVEEAILLSHGPIELAEISGDKQIEILYDKIDQIDMRMK</sequence>
<keyword evidence="3" id="KW-0862">Zinc</keyword>
<dbReference type="InterPro" id="IPR002893">
    <property type="entry name" value="Znf_MYND"/>
</dbReference>
<dbReference type="PANTHER" id="PTHR12197">
    <property type="entry name" value="HISTONE-LYSINE N-METHYLTRANSFERASE SMYD"/>
    <property type="match status" value="1"/>
</dbReference>
<accession>A0AAV5WTN4</accession>
<feature type="non-terminal residue" evidence="6">
    <location>
        <position position="1"/>
    </location>
</feature>
<organism evidence="6 7">
    <name type="scientific">Pristionchus fissidentatus</name>
    <dbReference type="NCBI Taxonomy" id="1538716"/>
    <lineage>
        <taxon>Eukaryota</taxon>
        <taxon>Metazoa</taxon>
        <taxon>Ecdysozoa</taxon>
        <taxon>Nematoda</taxon>
        <taxon>Chromadorea</taxon>
        <taxon>Rhabditida</taxon>
        <taxon>Rhabditina</taxon>
        <taxon>Diplogasteromorpha</taxon>
        <taxon>Diplogasteroidea</taxon>
        <taxon>Neodiplogasteridae</taxon>
        <taxon>Pristionchus</taxon>
    </lineage>
</organism>